<feature type="domain" description="COMM" evidence="3">
    <location>
        <begin position="121"/>
        <end position="194"/>
    </location>
</feature>
<gene>
    <name evidence="4" type="ORF">Zmor_018411</name>
</gene>
<evidence type="ECO:0000259" key="3">
    <source>
        <dbReference type="PROSITE" id="PS51269"/>
    </source>
</evidence>
<dbReference type="Proteomes" id="UP001168821">
    <property type="component" value="Unassembled WGS sequence"/>
</dbReference>
<dbReference type="PANTHER" id="PTHR31159">
    <property type="entry name" value="COMM DOMAIN-CONTAINING PROTEIN 3"/>
    <property type="match status" value="1"/>
</dbReference>
<accession>A0AA38MDX8</accession>
<dbReference type="Pfam" id="PF07258">
    <property type="entry name" value="COMM_domain"/>
    <property type="match status" value="1"/>
</dbReference>
<dbReference type="PROSITE" id="PS51269">
    <property type="entry name" value="COMM"/>
    <property type="match status" value="1"/>
</dbReference>
<evidence type="ECO:0000313" key="5">
    <source>
        <dbReference type="Proteomes" id="UP001168821"/>
    </source>
</evidence>
<dbReference type="EMBL" id="JALNTZ010000005">
    <property type="protein sequence ID" value="KAJ3652449.1"/>
    <property type="molecule type" value="Genomic_DNA"/>
</dbReference>
<evidence type="ECO:0000256" key="2">
    <source>
        <dbReference type="ARBA" id="ARBA00093469"/>
    </source>
</evidence>
<dbReference type="GO" id="GO:0006814">
    <property type="term" value="P:sodium ion transport"/>
    <property type="evidence" value="ECO:0007669"/>
    <property type="project" value="InterPro"/>
</dbReference>
<protein>
    <recommendedName>
        <fullName evidence="1">COMM domain-containing protein 3</fullName>
    </recommendedName>
</protein>
<evidence type="ECO:0000256" key="1">
    <source>
        <dbReference type="ARBA" id="ARBA00016548"/>
    </source>
</evidence>
<name>A0AA38MDX8_9CUCU</name>
<dbReference type="AlphaFoldDB" id="A0AA38MDX8"/>
<sequence length="197" mass="22201">MKFDENIKKSLNLANNATAVTDATFKGLLENCFSVLTGLPEPHNVTNLYNSKPDLVKELYAALLSITAEFVRSGQKSDSIRDFLNKCGYNEAKISFYTDLYDRNREEIEGSLINVGSHLPHITDVTWKIDYIIKSSCVDASEGPLFRIGLQTEKYNSEIGGKKVELVNFTCDSQELQDLVYKLKDAVRHCQRIGSEH</sequence>
<proteinExistence type="inferred from homology"/>
<evidence type="ECO:0000313" key="4">
    <source>
        <dbReference type="EMBL" id="KAJ3652449.1"/>
    </source>
</evidence>
<comment type="caution">
    <text evidence="4">The sequence shown here is derived from an EMBL/GenBank/DDBJ whole genome shotgun (WGS) entry which is preliminary data.</text>
</comment>
<keyword evidence="5" id="KW-1185">Reference proteome</keyword>
<organism evidence="4 5">
    <name type="scientific">Zophobas morio</name>
    <dbReference type="NCBI Taxonomy" id="2755281"/>
    <lineage>
        <taxon>Eukaryota</taxon>
        <taxon>Metazoa</taxon>
        <taxon>Ecdysozoa</taxon>
        <taxon>Arthropoda</taxon>
        <taxon>Hexapoda</taxon>
        <taxon>Insecta</taxon>
        <taxon>Pterygota</taxon>
        <taxon>Neoptera</taxon>
        <taxon>Endopterygota</taxon>
        <taxon>Coleoptera</taxon>
        <taxon>Polyphaga</taxon>
        <taxon>Cucujiformia</taxon>
        <taxon>Tenebrionidae</taxon>
        <taxon>Zophobas</taxon>
    </lineage>
</organism>
<dbReference type="InterPro" id="IPR037355">
    <property type="entry name" value="COMMD3"/>
</dbReference>
<dbReference type="InterPro" id="IPR017920">
    <property type="entry name" value="COMM"/>
</dbReference>
<dbReference type="PANTHER" id="PTHR31159:SF1">
    <property type="entry name" value="COMM DOMAIN-CONTAINING PROTEIN 3"/>
    <property type="match status" value="1"/>
</dbReference>
<comment type="similarity">
    <text evidence="2">Belongs to the COMM domain-containing protein 3 family.</text>
</comment>
<reference evidence="4" key="1">
    <citation type="journal article" date="2023" name="G3 (Bethesda)">
        <title>Whole genome assemblies of Zophobas morio and Tenebrio molitor.</title>
        <authorList>
            <person name="Kaur S."/>
            <person name="Stinson S.A."/>
            <person name="diCenzo G.C."/>
        </authorList>
    </citation>
    <scope>NUCLEOTIDE SEQUENCE</scope>
    <source>
        <strain evidence="4">QUZm001</strain>
    </source>
</reference>